<evidence type="ECO:0000256" key="6">
    <source>
        <dbReference type="ARBA" id="ARBA00023136"/>
    </source>
</evidence>
<protein>
    <submittedName>
        <fullName evidence="8">Multidrug transporter MatE</fullName>
    </submittedName>
</protein>
<dbReference type="GO" id="GO:0015297">
    <property type="term" value="F:antiporter activity"/>
    <property type="evidence" value="ECO:0007669"/>
    <property type="project" value="InterPro"/>
</dbReference>
<keyword evidence="6 7" id="KW-0472">Membrane</keyword>
<evidence type="ECO:0000313" key="9">
    <source>
        <dbReference type="Proteomes" id="UP000028542"/>
    </source>
</evidence>
<dbReference type="GO" id="GO:0005886">
    <property type="term" value="C:plasma membrane"/>
    <property type="evidence" value="ECO:0007669"/>
    <property type="project" value="UniProtKB-SubCell"/>
</dbReference>
<name>A0A084JGS2_9CLOT</name>
<feature type="transmembrane region" description="Helical" evidence="7">
    <location>
        <begin position="45"/>
        <end position="68"/>
    </location>
</feature>
<dbReference type="InterPro" id="IPR002528">
    <property type="entry name" value="MATE_fam"/>
</dbReference>
<feature type="transmembrane region" description="Helical" evidence="7">
    <location>
        <begin position="12"/>
        <end position="33"/>
    </location>
</feature>
<dbReference type="AlphaFoldDB" id="A0A084JGS2"/>
<feature type="transmembrane region" description="Helical" evidence="7">
    <location>
        <begin position="195"/>
        <end position="217"/>
    </location>
</feature>
<dbReference type="PIRSF" id="PIRSF006603">
    <property type="entry name" value="DinF"/>
    <property type="match status" value="1"/>
</dbReference>
<keyword evidence="5 7" id="KW-1133">Transmembrane helix</keyword>
<dbReference type="GO" id="GO:0042910">
    <property type="term" value="F:xenobiotic transmembrane transporter activity"/>
    <property type="evidence" value="ECO:0007669"/>
    <property type="project" value="InterPro"/>
</dbReference>
<reference evidence="8 9" key="1">
    <citation type="submission" date="2014-07" db="EMBL/GenBank/DDBJ databases">
        <title>Draft genome of Clostridium sulfidigenes 113A isolated from sediments associated with methane hydrate from Krishna Godavari basin.</title>
        <authorList>
            <person name="Honkalas V.S."/>
            <person name="Dabir A.P."/>
            <person name="Arora P."/>
            <person name="Dhakephalkar P.K."/>
        </authorList>
    </citation>
    <scope>NUCLEOTIDE SEQUENCE [LARGE SCALE GENOMIC DNA]</scope>
    <source>
        <strain evidence="8 9">113A</strain>
    </source>
</reference>
<dbReference type="RefSeq" id="WP_035130146.1">
    <property type="nucleotide sequence ID" value="NZ_JPMD01000004.1"/>
</dbReference>
<evidence type="ECO:0000256" key="4">
    <source>
        <dbReference type="ARBA" id="ARBA00022692"/>
    </source>
</evidence>
<dbReference type="NCBIfam" id="TIGR00797">
    <property type="entry name" value="matE"/>
    <property type="match status" value="1"/>
</dbReference>
<feature type="transmembrane region" description="Helical" evidence="7">
    <location>
        <begin position="358"/>
        <end position="380"/>
    </location>
</feature>
<dbReference type="CDD" id="cd13134">
    <property type="entry name" value="MATE_like_8"/>
    <property type="match status" value="1"/>
</dbReference>
<proteinExistence type="predicted"/>
<evidence type="ECO:0000256" key="1">
    <source>
        <dbReference type="ARBA" id="ARBA00004651"/>
    </source>
</evidence>
<accession>A0A084JGS2</accession>
<evidence type="ECO:0000256" key="7">
    <source>
        <dbReference type="SAM" id="Phobius"/>
    </source>
</evidence>
<organism evidence="8 9">
    <name type="scientific">Clostridium sulfidigenes</name>
    <dbReference type="NCBI Taxonomy" id="318464"/>
    <lineage>
        <taxon>Bacteria</taxon>
        <taxon>Bacillati</taxon>
        <taxon>Bacillota</taxon>
        <taxon>Clostridia</taxon>
        <taxon>Eubacteriales</taxon>
        <taxon>Clostridiaceae</taxon>
        <taxon>Clostridium</taxon>
    </lineage>
</organism>
<evidence type="ECO:0000256" key="2">
    <source>
        <dbReference type="ARBA" id="ARBA00022448"/>
    </source>
</evidence>
<feature type="transmembrane region" description="Helical" evidence="7">
    <location>
        <begin position="89"/>
        <end position="111"/>
    </location>
</feature>
<keyword evidence="2" id="KW-0813">Transport</keyword>
<dbReference type="EMBL" id="JPMD01000004">
    <property type="protein sequence ID" value="KEZ88156.1"/>
    <property type="molecule type" value="Genomic_DNA"/>
</dbReference>
<sequence>MKITTDKKFYRLLFSISIPIAIQNLITFAVSMIDTLMVGSLGEVQLSSVALANNLFFILMILLFGLASGSNIMISQYWGKKDVNSIHKILAIMYRVCTVIIIIFIAIAALLPTQFMSIFSNDIAVIQGGASYLRIVCIGYIFYGLTNCTIMMLRSVKTVKISMLVYSVSLLVNAFFNWVFIFGKFGFPALGIRGAAIATVMARITEFIIVIIFMIYFEKKIKLRPKHLLKVDKVILRDYVSTCTPVLFNELLWSTGSSMISVIVAKMGTSTVAANSINGVAQQFVTVFIFGLSNAAAVIIGNTIGEGKKNKAMEYAFTIGVFSVITGLIASGIIYVIKPIIVNFYNVPQSTKLIAMEIMSVTSIIVIFQALGSNMMMGVLRGGGDARFVLLNDIIFMWCVAIPGGFIAVDILGLPIVVVFFIIRCDEIIKSLVSIVRVSSGKWVRDVTRDFAIEEEE</sequence>
<feature type="transmembrane region" description="Helical" evidence="7">
    <location>
        <begin position="131"/>
        <end position="152"/>
    </location>
</feature>
<dbReference type="Pfam" id="PF01554">
    <property type="entry name" value="MatE"/>
    <property type="match status" value="2"/>
</dbReference>
<keyword evidence="4 7" id="KW-0812">Transmembrane</keyword>
<dbReference type="STRING" id="318464.IO99_03250"/>
<dbReference type="InterPro" id="IPR048279">
    <property type="entry name" value="MdtK-like"/>
</dbReference>
<dbReference type="PANTHER" id="PTHR42925:SF2">
    <property type="entry name" value="NA+ DRIVEN MULTIDRUG EFFLUX PUMP"/>
    <property type="match status" value="1"/>
</dbReference>
<keyword evidence="9" id="KW-1185">Reference proteome</keyword>
<comment type="subcellular location">
    <subcellularLocation>
        <location evidence="1">Cell membrane</location>
        <topology evidence="1">Multi-pass membrane protein</topology>
    </subcellularLocation>
</comment>
<dbReference type="eggNOG" id="COG0534">
    <property type="taxonomic scope" value="Bacteria"/>
</dbReference>
<feature type="transmembrane region" description="Helical" evidence="7">
    <location>
        <begin position="395"/>
        <end position="423"/>
    </location>
</feature>
<feature type="transmembrane region" description="Helical" evidence="7">
    <location>
        <begin position="284"/>
        <end position="304"/>
    </location>
</feature>
<evidence type="ECO:0000256" key="3">
    <source>
        <dbReference type="ARBA" id="ARBA00022475"/>
    </source>
</evidence>
<comment type="caution">
    <text evidence="8">The sequence shown here is derived from an EMBL/GenBank/DDBJ whole genome shotgun (WGS) entry which is preliminary data.</text>
</comment>
<evidence type="ECO:0000256" key="5">
    <source>
        <dbReference type="ARBA" id="ARBA00022989"/>
    </source>
</evidence>
<feature type="transmembrane region" description="Helical" evidence="7">
    <location>
        <begin position="164"/>
        <end position="183"/>
    </location>
</feature>
<evidence type="ECO:0000313" key="8">
    <source>
        <dbReference type="EMBL" id="KEZ88156.1"/>
    </source>
</evidence>
<dbReference type="Proteomes" id="UP000028542">
    <property type="component" value="Unassembled WGS sequence"/>
</dbReference>
<feature type="transmembrane region" description="Helical" evidence="7">
    <location>
        <begin position="316"/>
        <end position="337"/>
    </location>
</feature>
<dbReference type="InterPro" id="IPR047135">
    <property type="entry name" value="YsiQ"/>
</dbReference>
<gene>
    <name evidence="8" type="ORF">IO99_03250</name>
</gene>
<keyword evidence="3" id="KW-1003">Cell membrane</keyword>
<dbReference type="PANTHER" id="PTHR42925">
    <property type="entry name" value="MULTIDRUG AND TOXIN EFFLUX PROTEIN MATE FAMILY"/>
    <property type="match status" value="1"/>
</dbReference>